<evidence type="ECO:0000259" key="4">
    <source>
        <dbReference type="PROSITE" id="PS50041"/>
    </source>
</evidence>
<dbReference type="PANTHER" id="PTHR45710:SF36">
    <property type="entry name" value="C-TYPE LECTIN DOMAIN-CONTAINING PROTEIN"/>
    <property type="match status" value="1"/>
</dbReference>
<dbReference type="PROSITE" id="PS50041">
    <property type="entry name" value="C_TYPE_LECTIN_2"/>
    <property type="match status" value="1"/>
</dbReference>
<keyword evidence="3" id="KW-0812">Transmembrane</keyword>
<dbReference type="InterPro" id="IPR016187">
    <property type="entry name" value="CTDL_fold"/>
</dbReference>
<dbReference type="Proteomes" id="UP000694620">
    <property type="component" value="Chromosome 5"/>
</dbReference>
<accession>A0A8C4RJ94</accession>
<dbReference type="GO" id="GO:0030246">
    <property type="term" value="F:carbohydrate binding"/>
    <property type="evidence" value="ECO:0007669"/>
    <property type="project" value="UniProtKB-KW"/>
</dbReference>
<keyword evidence="2" id="KW-0430">Lectin</keyword>
<evidence type="ECO:0000256" key="3">
    <source>
        <dbReference type="SAM" id="Phobius"/>
    </source>
</evidence>
<dbReference type="CDD" id="cd03590">
    <property type="entry name" value="CLECT_DC-SIGN_like"/>
    <property type="match status" value="1"/>
</dbReference>
<dbReference type="Ensembl" id="ENSECRT00000003422.1">
    <property type="protein sequence ID" value="ENSECRP00000003364.1"/>
    <property type="gene ID" value="ENSECRG00000002304.1"/>
</dbReference>
<reference evidence="5" key="2">
    <citation type="submission" date="2025-08" db="UniProtKB">
        <authorList>
            <consortium name="Ensembl"/>
        </authorList>
    </citation>
    <scope>IDENTIFICATION</scope>
</reference>
<evidence type="ECO:0000313" key="6">
    <source>
        <dbReference type="Proteomes" id="UP000694620"/>
    </source>
</evidence>
<feature type="transmembrane region" description="Helical" evidence="3">
    <location>
        <begin position="53"/>
        <end position="73"/>
    </location>
</feature>
<dbReference type="GeneTree" id="ENSGT01030000234575"/>
<evidence type="ECO:0000256" key="2">
    <source>
        <dbReference type="ARBA" id="ARBA00022734"/>
    </source>
</evidence>
<dbReference type="InterPro" id="IPR001304">
    <property type="entry name" value="C-type_lectin-like"/>
</dbReference>
<reference evidence="5" key="3">
    <citation type="submission" date="2025-09" db="UniProtKB">
        <authorList>
            <consortium name="Ensembl"/>
        </authorList>
    </citation>
    <scope>IDENTIFICATION</scope>
</reference>
<dbReference type="AlphaFoldDB" id="A0A8C4RJ94"/>
<reference evidence="5" key="1">
    <citation type="submission" date="2021-06" db="EMBL/GenBank/DDBJ databases">
        <authorList>
            <consortium name="Wellcome Sanger Institute Data Sharing"/>
        </authorList>
    </citation>
    <scope>NUCLEOTIDE SEQUENCE [LARGE SCALE GENOMIC DNA]</scope>
</reference>
<dbReference type="InterPro" id="IPR050828">
    <property type="entry name" value="C-type_lectin/matrix_domain"/>
</dbReference>
<dbReference type="GO" id="GO:0005886">
    <property type="term" value="C:plasma membrane"/>
    <property type="evidence" value="ECO:0007669"/>
    <property type="project" value="UniProtKB-SubCell"/>
</dbReference>
<name>A0A8C4RJ94_ERPCA</name>
<dbReference type="SMART" id="SM00034">
    <property type="entry name" value="CLECT"/>
    <property type="match status" value="1"/>
</dbReference>
<evidence type="ECO:0000313" key="5">
    <source>
        <dbReference type="Ensembl" id="ENSECRP00000003364.1"/>
    </source>
</evidence>
<dbReference type="InterPro" id="IPR016186">
    <property type="entry name" value="C-type_lectin-like/link_sf"/>
</dbReference>
<feature type="domain" description="C-type lectin" evidence="4">
    <location>
        <begin position="96"/>
        <end position="166"/>
    </location>
</feature>
<evidence type="ECO:0000256" key="1">
    <source>
        <dbReference type="ARBA" id="ARBA00004401"/>
    </source>
</evidence>
<dbReference type="Pfam" id="PF00059">
    <property type="entry name" value="Lectin_C"/>
    <property type="match status" value="1"/>
</dbReference>
<dbReference type="PANTHER" id="PTHR45710">
    <property type="entry name" value="C-TYPE LECTIN DOMAIN-CONTAINING PROTEIN 180"/>
    <property type="match status" value="1"/>
</dbReference>
<dbReference type="SUPFAM" id="SSF56436">
    <property type="entry name" value="C-type lectin-like"/>
    <property type="match status" value="1"/>
</dbReference>
<protein>
    <recommendedName>
        <fullName evidence="4">C-type lectin domain-containing protein</fullName>
    </recommendedName>
</protein>
<dbReference type="Gene3D" id="3.10.100.10">
    <property type="entry name" value="Mannose-Binding Protein A, subunit A"/>
    <property type="match status" value="1"/>
</dbReference>
<proteinExistence type="predicted"/>
<comment type="subcellular location">
    <subcellularLocation>
        <location evidence="1">Cell membrane</location>
        <topology evidence="1">Single-pass type II membrane protein</topology>
    </subcellularLocation>
</comment>
<keyword evidence="3" id="KW-0472">Membrane</keyword>
<feature type="transmembrane region" description="Helical" evidence="3">
    <location>
        <begin position="21"/>
        <end position="41"/>
    </location>
</feature>
<organism evidence="5 6">
    <name type="scientific">Erpetoichthys calabaricus</name>
    <name type="common">Rope fish</name>
    <name type="synonym">Calamoichthys calabaricus</name>
    <dbReference type="NCBI Taxonomy" id="27687"/>
    <lineage>
        <taxon>Eukaryota</taxon>
        <taxon>Metazoa</taxon>
        <taxon>Chordata</taxon>
        <taxon>Craniata</taxon>
        <taxon>Vertebrata</taxon>
        <taxon>Euteleostomi</taxon>
        <taxon>Actinopterygii</taxon>
        <taxon>Polypteriformes</taxon>
        <taxon>Polypteridae</taxon>
        <taxon>Erpetoichthys</taxon>
    </lineage>
</organism>
<keyword evidence="3" id="KW-1133">Transmembrane helix</keyword>
<dbReference type="InterPro" id="IPR033989">
    <property type="entry name" value="CD209-like_CTLD"/>
</dbReference>
<keyword evidence="6" id="KW-1185">Reference proteome</keyword>
<sequence length="170" mass="19981">MFSVSLFCTQFRFIFFKFLHRNFKGVVFCAICRFIVFVLHLDGSVLDSMTLLVSYFLLIRSYFLSMHSLFPLFHSCFFSPPAIGINYTCPQLWRPFQSKCYFFSTVEMNWTLSQDNCTAMGGHLVIIESEDEQEFLQQEANNTQYWIGLTDSETEGKWLWVDKSPLHDPK</sequence>